<gene>
    <name evidence="1" type="ORF">HKI81_04320</name>
</gene>
<dbReference type="AlphaFoldDB" id="A0A7Y2L6Y7"/>
<comment type="caution">
    <text evidence="1">The sequence shown here is derived from an EMBL/GenBank/DDBJ whole genome shotgun (WGS) entry which is preliminary data.</text>
</comment>
<dbReference type="Proteomes" id="UP000529861">
    <property type="component" value="Unassembled WGS sequence"/>
</dbReference>
<reference evidence="1 2" key="1">
    <citation type="submission" date="2020-04" db="EMBL/GenBank/DDBJ databases">
        <title>Draft genome sequence of Caldanaerobacter sunterraneus. strain 1523vc isolated from Griffin hot spring, Kamchatka, Russia.</title>
        <authorList>
            <person name="Toshchakov S.V."/>
            <person name="Podosokorskaya O.A."/>
            <person name="Kublanov I.V."/>
            <person name="Korzhenkov A."/>
            <person name="Patrushev M.V."/>
        </authorList>
    </citation>
    <scope>NUCLEOTIDE SEQUENCE [LARGE SCALE GENOMIC DNA]</scope>
    <source>
        <strain evidence="1 2">1523vc</strain>
    </source>
</reference>
<name>A0A7Y2L6Y7_9THEO</name>
<sequence length="106" mass="12178">MKVQKPLGGRKMQWRGRGRRAGFVFGAFGPGYKSVIKRFLRKIITYGLGAGLVWGAEKRYGRRLSSKIMPFVRGKGRRYLRYAEGILTGLYNYLVSKRKEGEESEK</sequence>
<dbReference type="EMBL" id="JABEQB010000009">
    <property type="protein sequence ID" value="NNG66465.1"/>
    <property type="molecule type" value="Genomic_DNA"/>
</dbReference>
<evidence type="ECO:0000313" key="2">
    <source>
        <dbReference type="Proteomes" id="UP000529861"/>
    </source>
</evidence>
<proteinExistence type="predicted"/>
<evidence type="ECO:0000313" key="1">
    <source>
        <dbReference type="EMBL" id="NNG66465.1"/>
    </source>
</evidence>
<accession>A0A7Y2L6Y7</accession>
<organism evidence="1 2">
    <name type="scientific">Caldanaerobacter subterraneus</name>
    <dbReference type="NCBI Taxonomy" id="911092"/>
    <lineage>
        <taxon>Bacteria</taxon>
        <taxon>Bacillati</taxon>
        <taxon>Bacillota</taxon>
        <taxon>Clostridia</taxon>
        <taxon>Thermoanaerobacterales</taxon>
        <taxon>Thermoanaerobacteraceae</taxon>
        <taxon>Caldanaerobacter</taxon>
    </lineage>
</organism>
<protein>
    <submittedName>
        <fullName evidence="1">Uncharacterized protein</fullName>
    </submittedName>
</protein>